<sequence>MEDGLSTDAIPGYNKISKELKSAMSRDHATDGENNSEQRTDDGRSMKSQESKRAKRASEGDRSQTNQVSAPANQTKDASDGVRTSNQAGTSQDLIAKRKKQREAVDAILYSALIPSKKSEKSMKPVPSKRPLSSSSTASGGLRCLFGYHPQPANFLAQHQRYLLVVDWSLSFPFIFLRMRWRTCKLLQTAIGEPKAGDRGSDVNELHLKFSGRGSKFSYA</sequence>
<feature type="compositionally biased region" description="Basic and acidic residues" evidence="1">
    <location>
        <begin position="16"/>
        <end position="62"/>
    </location>
</feature>
<name>A0A4Y1R3K1_PRUDU</name>
<reference evidence="2" key="1">
    <citation type="journal article" date="2019" name="Science">
        <title>Mutation of a bHLH transcription factor allowed almond domestication.</title>
        <authorList>
            <person name="Sanchez-Perez R."/>
            <person name="Pavan S."/>
            <person name="Mazzeo R."/>
            <person name="Moldovan C."/>
            <person name="Aiese Cigliano R."/>
            <person name="Del Cueto J."/>
            <person name="Ricciardi F."/>
            <person name="Lotti C."/>
            <person name="Ricciardi L."/>
            <person name="Dicenta F."/>
            <person name="Lopez-Marques R.L."/>
            <person name="Lindberg Moller B."/>
        </authorList>
    </citation>
    <scope>NUCLEOTIDE SEQUENCE</scope>
</reference>
<evidence type="ECO:0000256" key="1">
    <source>
        <dbReference type="SAM" id="MobiDB-lite"/>
    </source>
</evidence>
<feature type="region of interest" description="Disordered" evidence="1">
    <location>
        <begin position="1"/>
        <end position="97"/>
    </location>
</feature>
<protein>
    <submittedName>
        <fullName evidence="2">Uncharacterized protein</fullName>
    </submittedName>
</protein>
<dbReference type="AlphaFoldDB" id="A0A4Y1R3K1"/>
<feature type="compositionally biased region" description="Polar residues" evidence="1">
    <location>
        <begin position="63"/>
        <end position="93"/>
    </location>
</feature>
<organism evidence="2">
    <name type="scientific">Prunus dulcis</name>
    <name type="common">Almond</name>
    <name type="synonym">Amygdalus dulcis</name>
    <dbReference type="NCBI Taxonomy" id="3755"/>
    <lineage>
        <taxon>Eukaryota</taxon>
        <taxon>Viridiplantae</taxon>
        <taxon>Streptophyta</taxon>
        <taxon>Embryophyta</taxon>
        <taxon>Tracheophyta</taxon>
        <taxon>Spermatophyta</taxon>
        <taxon>Magnoliopsida</taxon>
        <taxon>eudicotyledons</taxon>
        <taxon>Gunneridae</taxon>
        <taxon>Pentapetalae</taxon>
        <taxon>rosids</taxon>
        <taxon>fabids</taxon>
        <taxon>Rosales</taxon>
        <taxon>Rosaceae</taxon>
        <taxon>Amygdaloideae</taxon>
        <taxon>Amygdaleae</taxon>
        <taxon>Prunus</taxon>
    </lineage>
</organism>
<evidence type="ECO:0000313" key="2">
    <source>
        <dbReference type="EMBL" id="BBG98678.1"/>
    </source>
</evidence>
<gene>
    <name evidence="2" type="ORF">Prudu_008146</name>
</gene>
<accession>A0A4Y1R3K1</accession>
<dbReference type="EMBL" id="AP019299">
    <property type="protein sequence ID" value="BBG98678.1"/>
    <property type="molecule type" value="Genomic_DNA"/>
</dbReference>
<proteinExistence type="predicted"/>